<keyword evidence="4" id="KW-1185">Reference proteome</keyword>
<dbReference type="PRINTS" id="PR00420">
    <property type="entry name" value="RNGMNOXGNASE"/>
</dbReference>
<reference evidence="4" key="1">
    <citation type="journal article" date="2019" name="Int. J. Syst. Evol. Microbiol.">
        <title>The Global Catalogue of Microorganisms (GCM) 10K type strain sequencing project: providing services to taxonomists for standard genome sequencing and annotation.</title>
        <authorList>
            <consortium name="The Broad Institute Genomics Platform"/>
            <consortium name="The Broad Institute Genome Sequencing Center for Infectious Disease"/>
            <person name="Wu L."/>
            <person name="Ma J."/>
        </authorList>
    </citation>
    <scope>NUCLEOTIDE SEQUENCE [LARGE SCALE GENOMIC DNA]</scope>
    <source>
        <strain evidence="4">CGMCC 4.7641</strain>
    </source>
</reference>
<dbReference type="RefSeq" id="WP_378304783.1">
    <property type="nucleotide sequence ID" value="NZ_JBHUKS010000011.1"/>
</dbReference>
<evidence type="ECO:0000259" key="2">
    <source>
        <dbReference type="Pfam" id="PF01494"/>
    </source>
</evidence>
<dbReference type="EMBL" id="JBHUKS010000011">
    <property type="protein sequence ID" value="MFD2468860.1"/>
    <property type="molecule type" value="Genomic_DNA"/>
</dbReference>
<name>A0ABW5H7K7_9PSEU</name>
<proteinExistence type="predicted"/>
<dbReference type="Proteomes" id="UP001597483">
    <property type="component" value="Unassembled WGS sequence"/>
</dbReference>
<protein>
    <submittedName>
        <fullName evidence="3">FAD-dependent oxidoreductase</fullName>
    </submittedName>
</protein>
<evidence type="ECO:0000256" key="1">
    <source>
        <dbReference type="ARBA" id="ARBA00023002"/>
    </source>
</evidence>
<accession>A0ABW5H7K7</accession>
<dbReference type="PANTHER" id="PTHR43476">
    <property type="entry name" value="3-(3-HYDROXY-PHENYL)PROPIONATE/3-HYDROXYCINNAMIC ACID HYDROXYLASE"/>
    <property type="match status" value="1"/>
</dbReference>
<gene>
    <name evidence="3" type="ORF">ACFSVL_15835</name>
</gene>
<dbReference type="Pfam" id="PF01494">
    <property type="entry name" value="FAD_binding_3"/>
    <property type="match status" value="1"/>
</dbReference>
<organism evidence="3 4">
    <name type="scientific">Amycolatopsis silviterrae</name>
    <dbReference type="NCBI Taxonomy" id="1656914"/>
    <lineage>
        <taxon>Bacteria</taxon>
        <taxon>Bacillati</taxon>
        <taxon>Actinomycetota</taxon>
        <taxon>Actinomycetes</taxon>
        <taxon>Pseudonocardiales</taxon>
        <taxon>Pseudonocardiaceae</taxon>
        <taxon>Amycolatopsis</taxon>
    </lineage>
</organism>
<dbReference type="InterPro" id="IPR036188">
    <property type="entry name" value="FAD/NAD-bd_sf"/>
</dbReference>
<dbReference type="SUPFAM" id="SSF51905">
    <property type="entry name" value="FAD/NAD(P)-binding domain"/>
    <property type="match status" value="1"/>
</dbReference>
<evidence type="ECO:0000313" key="4">
    <source>
        <dbReference type="Proteomes" id="UP001597483"/>
    </source>
</evidence>
<dbReference type="InterPro" id="IPR050631">
    <property type="entry name" value="PheA/TfdB_FAD_monoxygenase"/>
</dbReference>
<sequence>MTDERTDFCVVGGGPAGLTLALLLARSGAKVTVVERSTSLEREYRGEILQPGGQALLAGLGVLDGARARGCHEHDRFLLEEHGRVLINGDYRRLPGPYNCLLSIPQRHLLAELLDHCHRENRFSYLGGAKVTGLVRDGSTIHGVVARTRGGERTVHSHCVVGADGRFSKVRQLAGIENDRRDHFAQDVLWFRLRSLGDAPRDVRIFRAGGNPLLAYASVPDRIQLGWTLPHNGYRELAAHGLGYVKDRLRAAVPRYADQIDAEITGFKDLSLLDVFTAKAQQWVLDGLLLIGDSAHTQGPIGAQGINLAIQDAVAAHPVLLASLRANDASAGFLRRYADNRRRDIETMTKIQRVQSKTMFSTGTVAAAVRPKLAMLVSRTPVYRAVLRQIAFGNRGIQLRADLLSH</sequence>
<comment type="caution">
    <text evidence="3">The sequence shown here is derived from an EMBL/GenBank/DDBJ whole genome shotgun (WGS) entry which is preliminary data.</text>
</comment>
<dbReference type="Gene3D" id="3.50.50.60">
    <property type="entry name" value="FAD/NAD(P)-binding domain"/>
    <property type="match status" value="2"/>
</dbReference>
<dbReference type="PANTHER" id="PTHR43476:SF5">
    <property type="entry name" value="FAD-DEPENDENT MONOOXYGENASE"/>
    <property type="match status" value="1"/>
</dbReference>
<keyword evidence="1" id="KW-0560">Oxidoreductase</keyword>
<feature type="domain" description="FAD-binding" evidence="2">
    <location>
        <begin position="6"/>
        <end position="349"/>
    </location>
</feature>
<dbReference type="InterPro" id="IPR002938">
    <property type="entry name" value="FAD-bd"/>
</dbReference>
<evidence type="ECO:0000313" key="3">
    <source>
        <dbReference type="EMBL" id="MFD2468860.1"/>
    </source>
</evidence>